<gene>
    <name evidence="2" type="primary">avd</name>
    <name evidence="2" type="ORF">QJT81_10830</name>
</gene>
<dbReference type="KEGG" id="tput:QJT81_10830"/>
<dbReference type="AlphaFoldDB" id="A0AA95KLA3"/>
<sequence length="115" mass="13536">MSDDMVILTKTFNMLEWLLPKAERFPRVYRFTVTQRMMDAALDFQDTLFAAQSSRGQNRIDQLQQCDAALNRLRLYLRLAFDWQWLNSGQYEHISTMVAELGRLLGGWMKQAGKR</sequence>
<dbReference type="SUPFAM" id="SSF158446">
    <property type="entry name" value="IVS-encoded protein-like"/>
    <property type="match status" value="1"/>
</dbReference>
<evidence type="ECO:0000313" key="2">
    <source>
        <dbReference type="EMBL" id="WGZ96421.1"/>
    </source>
</evidence>
<dbReference type="Pfam" id="PF22296">
    <property type="entry name" value="bAvd"/>
    <property type="match status" value="1"/>
</dbReference>
<dbReference type="InterPro" id="IPR055360">
    <property type="entry name" value="bAvd"/>
</dbReference>
<dbReference type="EMBL" id="CP124756">
    <property type="protein sequence ID" value="WGZ96421.1"/>
    <property type="molecule type" value="Genomic_DNA"/>
</dbReference>
<name>A0AA95KLA3_9GAMM</name>
<dbReference type="CDD" id="cd16376">
    <property type="entry name" value="Avd_like"/>
    <property type="match status" value="1"/>
</dbReference>
<organism evidence="2">
    <name type="scientific">Candidatus Thiothrix putei</name>
    <dbReference type="NCBI Taxonomy" id="3080811"/>
    <lineage>
        <taxon>Bacteria</taxon>
        <taxon>Pseudomonadati</taxon>
        <taxon>Pseudomonadota</taxon>
        <taxon>Gammaproteobacteria</taxon>
        <taxon>Thiotrichales</taxon>
        <taxon>Thiotrichaceae</taxon>
        <taxon>Thiothrix</taxon>
    </lineage>
</organism>
<proteinExistence type="predicted"/>
<reference evidence="2" key="1">
    <citation type="journal article" date="2023" name="Int. J. Mol. Sci.">
        <title>Metagenomics Revealed a New Genus 'Candidatus Thiocaldithrix dubininis' gen. nov., sp. nov. and a New Species 'Candidatus Thiothrix putei' sp. nov. in the Family Thiotrichaceae, Some Members of Which Have Traits of Both Na+- and H+-Motive Energetics.</title>
        <authorList>
            <person name="Ravin N.V."/>
            <person name="Muntyan M.S."/>
            <person name="Smolyakov D.D."/>
            <person name="Rudenko T.S."/>
            <person name="Beletsky A.V."/>
            <person name="Mardanov A.V."/>
            <person name="Grabovich M.Y."/>
        </authorList>
    </citation>
    <scope>NUCLEOTIDE SEQUENCE</scope>
    <source>
        <strain evidence="2">GKL-02</strain>
    </source>
</reference>
<dbReference type="Gene3D" id="1.20.1440.60">
    <property type="entry name" value="23S rRNA-intervening sequence"/>
    <property type="match status" value="1"/>
</dbReference>
<dbReference type="InterPro" id="IPR036583">
    <property type="entry name" value="23S_rRNA_IVS_sf"/>
</dbReference>
<dbReference type="NCBIfam" id="NF033474">
    <property type="entry name" value="DivGenRetAVD"/>
    <property type="match status" value="1"/>
</dbReference>
<protein>
    <submittedName>
        <fullName evidence="2">Diversity-generating retroelement protein Avd</fullName>
    </submittedName>
</protein>
<dbReference type="Proteomes" id="UP001301326">
    <property type="component" value="Chromosome"/>
</dbReference>
<reference evidence="2" key="2">
    <citation type="submission" date="2023-04" db="EMBL/GenBank/DDBJ databases">
        <authorList>
            <person name="Beletskiy A.V."/>
            <person name="Mardanov A.V."/>
            <person name="Ravin N.V."/>
        </authorList>
    </citation>
    <scope>NUCLEOTIDE SEQUENCE</scope>
    <source>
        <strain evidence="2">GKL-02</strain>
    </source>
</reference>
<accession>A0AA95KLA3</accession>
<evidence type="ECO:0000259" key="1">
    <source>
        <dbReference type="Pfam" id="PF22296"/>
    </source>
</evidence>
<feature type="domain" description="bAvd-like" evidence="1">
    <location>
        <begin position="5"/>
        <end position="111"/>
    </location>
</feature>